<keyword evidence="2" id="KW-1185">Reference proteome</keyword>
<dbReference type="Proteomes" id="UP000009138">
    <property type="component" value="Unassembled WGS sequence"/>
</dbReference>
<evidence type="ECO:0000313" key="1">
    <source>
        <dbReference type="EMBL" id="EIE85967.1"/>
    </source>
</evidence>
<protein>
    <recommendedName>
        <fullName evidence="3">Tc1-like transposase DDE domain-containing protein</fullName>
    </recommendedName>
</protein>
<organism evidence="1 2">
    <name type="scientific">Rhizopus delemar (strain RA 99-880 / ATCC MYA-4621 / FGSC 9543 / NRRL 43880)</name>
    <name type="common">Mucormycosis agent</name>
    <name type="synonym">Rhizopus arrhizus var. delemar</name>
    <dbReference type="NCBI Taxonomy" id="246409"/>
    <lineage>
        <taxon>Eukaryota</taxon>
        <taxon>Fungi</taxon>
        <taxon>Fungi incertae sedis</taxon>
        <taxon>Mucoromycota</taxon>
        <taxon>Mucoromycotina</taxon>
        <taxon>Mucoromycetes</taxon>
        <taxon>Mucorales</taxon>
        <taxon>Mucorineae</taxon>
        <taxon>Rhizopodaceae</taxon>
        <taxon>Rhizopus</taxon>
    </lineage>
</organism>
<dbReference type="RefSeq" id="XP_067521363.1">
    <property type="nucleotide sequence ID" value="XM_067665262.1"/>
</dbReference>
<dbReference type="GO" id="GO:0003676">
    <property type="term" value="F:nucleic acid binding"/>
    <property type="evidence" value="ECO:0007669"/>
    <property type="project" value="InterPro"/>
</dbReference>
<dbReference type="VEuPathDB" id="FungiDB:RO3G_10677"/>
<dbReference type="Gene3D" id="3.30.420.10">
    <property type="entry name" value="Ribonuclease H-like superfamily/Ribonuclease H"/>
    <property type="match status" value="1"/>
</dbReference>
<gene>
    <name evidence="1" type="ORF">RO3G_10677</name>
</gene>
<evidence type="ECO:0008006" key="3">
    <source>
        <dbReference type="Google" id="ProtNLM"/>
    </source>
</evidence>
<proteinExistence type="predicted"/>
<dbReference type="InParanoid" id="I1CBY7"/>
<reference evidence="1 2" key="1">
    <citation type="journal article" date="2009" name="PLoS Genet.">
        <title>Genomic analysis of the basal lineage fungus Rhizopus oryzae reveals a whole-genome duplication.</title>
        <authorList>
            <person name="Ma L.-J."/>
            <person name="Ibrahim A.S."/>
            <person name="Skory C."/>
            <person name="Grabherr M.G."/>
            <person name="Burger G."/>
            <person name="Butler M."/>
            <person name="Elias M."/>
            <person name="Idnurm A."/>
            <person name="Lang B.F."/>
            <person name="Sone T."/>
            <person name="Abe A."/>
            <person name="Calvo S.E."/>
            <person name="Corrochano L.M."/>
            <person name="Engels R."/>
            <person name="Fu J."/>
            <person name="Hansberg W."/>
            <person name="Kim J.-M."/>
            <person name="Kodira C.D."/>
            <person name="Koehrsen M.J."/>
            <person name="Liu B."/>
            <person name="Miranda-Saavedra D."/>
            <person name="O'Leary S."/>
            <person name="Ortiz-Castellanos L."/>
            <person name="Poulter R."/>
            <person name="Rodriguez-Romero J."/>
            <person name="Ruiz-Herrera J."/>
            <person name="Shen Y.-Q."/>
            <person name="Zeng Q."/>
            <person name="Galagan J."/>
            <person name="Birren B.W."/>
            <person name="Cuomo C.A."/>
            <person name="Wickes B.L."/>
        </authorList>
    </citation>
    <scope>NUCLEOTIDE SEQUENCE [LARGE SCALE GENOMIC DNA]</scope>
    <source>
        <strain evidence="2">RA 99-880 / ATCC MYA-4621 / FGSC 9543 / NRRL 43880</strain>
    </source>
</reference>
<dbReference type="AlphaFoldDB" id="I1CBY7"/>
<dbReference type="GeneID" id="93617643"/>
<dbReference type="EMBL" id="CH476739">
    <property type="protein sequence ID" value="EIE85967.1"/>
    <property type="molecule type" value="Genomic_DNA"/>
</dbReference>
<sequence>MLTNKFEGFKIKKSRVHEFMRNDCNLSMKQTTCWPEARTSKENVQKRYEWVVKWSNTDMDFSRNCIFIDEAGFDINMRASRAWAPREQMAVTTTPTTKALSHTVLGALSSVGVVNLSIRVPKQPPKTNMFKGEASIL</sequence>
<dbReference type="InterPro" id="IPR036397">
    <property type="entry name" value="RNaseH_sf"/>
</dbReference>
<accession>I1CBY7</accession>
<dbReference type="OrthoDB" id="2289193at2759"/>
<dbReference type="OMA" id="HFMASEC"/>
<name>I1CBY7_RHIO9</name>
<evidence type="ECO:0000313" key="2">
    <source>
        <dbReference type="Proteomes" id="UP000009138"/>
    </source>
</evidence>